<comment type="similarity">
    <text evidence="2">Belongs to the binding-protein-dependent transport system permease family. HisMQ subfamily.</text>
</comment>
<comment type="subcellular location">
    <subcellularLocation>
        <location evidence="1">Cell inner membrane</location>
        <topology evidence="1">Multi-pass membrane protein</topology>
    </subcellularLocation>
    <subcellularLocation>
        <location evidence="10">Cell membrane</location>
        <topology evidence="10">Multi-pass membrane protein</topology>
    </subcellularLocation>
</comment>
<keyword evidence="3 10" id="KW-0813">Transport</keyword>
<feature type="transmembrane region" description="Helical" evidence="10">
    <location>
        <begin position="60"/>
        <end position="80"/>
    </location>
</feature>
<dbReference type="SUPFAM" id="SSF161098">
    <property type="entry name" value="MetI-like"/>
    <property type="match status" value="1"/>
</dbReference>
<dbReference type="RefSeq" id="WP_060742921.1">
    <property type="nucleotide sequence ID" value="NZ_CP012831.1"/>
</dbReference>
<dbReference type="Gene3D" id="1.10.3720.10">
    <property type="entry name" value="MetI-like"/>
    <property type="match status" value="1"/>
</dbReference>
<evidence type="ECO:0000256" key="4">
    <source>
        <dbReference type="ARBA" id="ARBA00022475"/>
    </source>
</evidence>
<dbReference type="PROSITE" id="PS50928">
    <property type="entry name" value="ABC_TM1"/>
    <property type="match status" value="1"/>
</dbReference>
<reference evidence="12 13" key="2">
    <citation type="journal article" date="2018" name="Nature">
        <title>Mutant phenotypes for thousands of bacterial genes of unknown function.</title>
        <authorList>
            <person name="Price M.N."/>
            <person name="Wetmore K.M."/>
            <person name="Waters R.J."/>
            <person name="Callaghan M."/>
            <person name="Ray J."/>
            <person name="Liu H."/>
            <person name="Kuehl J.V."/>
            <person name="Melnyk R.A."/>
            <person name="Lamson J.S."/>
            <person name="Suh Y."/>
            <person name="Carlson H.K."/>
            <person name="Esquivel Z."/>
            <person name="Sadeeshkumar H."/>
            <person name="Chakraborty R."/>
            <person name="Zane G.M."/>
            <person name="Rubin B.E."/>
            <person name="Wall J.D."/>
            <person name="Visel A."/>
            <person name="Bristow J."/>
            <person name="Blow M.J."/>
            <person name="Arkin A.P."/>
            <person name="Deutschbauer A.M."/>
        </authorList>
    </citation>
    <scope>NUCLEOTIDE SEQUENCE [LARGE SCALE GENOMIC DNA]</scope>
    <source>
        <strain evidence="12 13">FW300-N2C3</strain>
    </source>
</reference>
<gene>
    <name evidence="12" type="ORF">AO356_29785</name>
</gene>
<evidence type="ECO:0000256" key="10">
    <source>
        <dbReference type="RuleBase" id="RU363032"/>
    </source>
</evidence>
<dbReference type="OrthoDB" id="9815029at2"/>
<dbReference type="Pfam" id="PF00528">
    <property type="entry name" value="BPD_transp_1"/>
    <property type="match status" value="1"/>
</dbReference>
<evidence type="ECO:0000259" key="11">
    <source>
        <dbReference type="PROSITE" id="PS50928"/>
    </source>
</evidence>
<dbReference type="EMBL" id="CP012831">
    <property type="protein sequence ID" value="ALI10837.1"/>
    <property type="molecule type" value="Genomic_DNA"/>
</dbReference>
<accession>A0A0N9X5I5</accession>
<dbReference type="CDD" id="cd06261">
    <property type="entry name" value="TM_PBP2"/>
    <property type="match status" value="1"/>
</dbReference>
<name>A0A0N9X5I5_PSEFL</name>
<dbReference type="InterPro" id="IPR000515">
    <property type="entry name" value="MetI-like"/>
</dbReference>
<evidence type="ECO:0000256" key="9">
    <source>
        <dbReference type="ARBA" id="ARBA00023136"/>
    </source>
</evidence>
<dbReference type="InterPro" id="IPR035906">
    <property type="entry name" value="MetI-like_sf"/>
</dbReference>
<keyword evidence="5" id="KW-0997">Cell inner membrane</keyword>
<dbReference type="PANTHER" id="PTHR30133:SF2">
    <property type="entry name" value="ARGININE ABC TRANSPORTER PERMEASE PROTEIN ARTQ"/>
    <property type="match status" value="1"/>
</dbReference>
<organism evidence="12 13">
    <name type="scientific">Pseudomonas fluorescens</name>
    <dbReference type="NCBI Taxonomy" id="294"/>
    <lineage>
        <taxon>Bacteria</taxon>
        <taxon>Pseudomonadati</taxon>
        <taxon>Pseudomonadota</taxon>
        <taxon>Gammaproteobacteria</taxon>
        <taxon>Pseudomonadales</taxon>
        <taxon>Pseudomonadaceae</taxon>
        <taxon>Pseudomonas</taxon>
    </lineage>
</organism>
<dbReference type="PANTHER" id="PTHR30133">
    <property type="entry name" value="CATIONIC AMINO ACID TRANSPORTER, MEMBRANE COMPONENT"/>
    <property type="match status" value="1"/>
</dbReference>
<evidence type="ECO:0000256" key="7">
    <source>
        <dbReference type="ARBA" id="ARBA00022970"/>
    </source>
</evidence>
<keyword evidence="6 10" id="KW-0812">Transmembrane</keyword>
<evidence type="ECO:0000256" key="8">
    <source>
        <dbReference type="ARBA" id="ARBA00022989"/>
    </source>
</evidence>
<evidence type="ECO:0000256" key="1">
    <source>
        <dbReference type="ARBA" id="ARBA00004429"/>
    </source>
</evidence>
<reference evidence="13" key="1">
    <citation type="submission" date="2015-09" db="EMBL/GenBank/DDBJ databases">
        <title>Whole genome sequence of Pseudomonas fluorescens FW300-N2C3.</title>
        <authorList>
            <person name="Ray J."/>
            <person name="Melnyk R."/>
            <person name="Deutschbauer A."/>
        </authorList>
    </citation>
    <scope>NUCLEOTIDE SEQUENCE [LARGE SCALE GENOMIC DNA]</scope>
    <source>
        <strain evidence="13">FW300-N2C3</strain>
    </source>
</reference>
<dbReference type="GO" id="GO:0043190">
    <property type="term" value="C:ATP-binding cassette (ABC) transporter complex"/>
    <property type="evidence" value="ECO:0007669"/>
    <property type="project" value="InterPro"/>
</dbReference>
<evidence type="ECO:0000256" key="5">
    <source>
        <dbReference type="ARBA" id="ARBA00022519"/>
    </source>
</evidence>
<feature type="transmembrane region" description="Helical" evidence="10">
    <location>
        <begin position="203"/>
        <end position="224"/>
    </location>
</feature>
<dbReference type="NCBIfam" id="TIGR01726">
    <property type="entry name" value="HEQRo_perm_3TM"/>
    <property type="match status" value="1"/>
</dbReference>
<keyword evidence="4" id="KW-1003">Cell membrane</keyword>
<dbReference type="GO" id="GO:0006865">
    <property type="term" value="P:amino acid transport"/>
    <property type="evidence" value="ECO:0007669"/>
    <property type="project" value="UniProtKB-KW"/>
</dbReference>
<keyword evidence="9 10" id="KW-0472">Membrane</keyword>
<dbReference type="AlphaFoldDB" id="A0A0N9X5I5"/>
<evidence type="ECO:0000256" key="2">
    <source>
        <dbReference type="ARBA" id="ARBA00010072"/>
    </source>
</evidence>
<dbReference type="GO" id="GO:0022857">
    <property type="term" value="F:transmembrane transporter activity"/>
    <property type="evidence" value="ECO:0007669"/>
    <property type="project" value="InterPro"/>
</dbReference>
<feature type="domain" description="ABC transmembrane type-1" evidence="11">
    <location>
        <begin position="20"/>
        <end position="225"/>
    </location>
</feature>
<keyword evidence="7" id="KW-0029">Amino-acid transport</keyword>
<evidence type="ECO:0000256" key="3">
    <source>
        <dbReference type="ARBA" id="ARBA00022448"/>
    </source>
</evidence>
<dbReference type="InterPro" id="IPR010065">
    <property type="entry name" value="AA_ABC_transptr_permease_3TM"/>
</dbReference>
<keyword evidence="8 10" id="KW-1133">Transmembrane helix</keyword>
<protein>
    <submittedName>
        <fullName evidence="12">ABC transporter permease</fullName>
    </submittedName>
</protein>
<feature type="transmembrane region" description="Helical" evidence="10">
    <location>
        <begin position="100"/>
        <end position="119"/>
    </location>
</feature>
<dbReference type="Proteomes" id="UP000059425">
    <property type="component" value="Chromosome"/>
</dbReference>
<dbReference type="InterPro" id="IPR051613">
    <property type="entry name" value="ABC_transp_permease_HisMQ"/>
</dbReference>
<evidence type="ECO:0000313" key="13">
    <source>
        <dbReference type="Proteomes" id="UP000059425"/>
    </source>
</evidence>
<evidence type="ECO:0000256" key="6">
    <source>
        <dbReference type="ARBA" id="ARBA00022692"/>
    </source>
</evidence>
<sequence length="237" mass="25334">MTLSIFELIGFGPHGWGLPLLTAASITLAAAVSGFALGSLLGVIGAALKLSRSRTLRAAGTFYTTVFRGIPEILIVYLFYFGGSVAFTKVMNMSGFPGFFSLPAFAIGVLAVGIVSGAYQTEAYRAGFLRLDRGQIEAGLSCGMSDFLLLRRIIAPQALRFALPALGNVWQSVLKETALLSVIGLTELLRQSITAAGSTREPLLFYGVAAAMFFIIGRLTGSLLSRTEKRLARPWSR</sequence>
<evidence type="ECO:0000313" key="12">
    <source>
        <dbReference type="EMBL" id="ALI10837.1"/>
    </source>
</evidence>
<proteinExistence type="inferred from homology"/>
<feature type="transmembrane region" description="Helical" evidence="10">
    <location>
        <begin position="20"/>
        <end position="48"/>
    </location>
</feature>